<organism evidence="2 3">
    <name type="scientific">Heligmosomoides polygyrus</name>
    <name type="common">Parasitic roundworm</name>
    <dbReference type="NCBI Taxonomy" id="6339"/>
    <lineage>
        <taxon>Eukaryota</taxon>
        <taxon>Metazoa</taxon>
        <taxon>Ecdysozoa</taxon>
        <taxon>Nematoda</taxon>
        <taxon>Chromadorea</taxon>
        <taxon>Rhabditida</taxon>
        <taxon>Rhabditina</taxon>
        <taxon>Rhabditomorpha</taxon>
        <taxon>Strongyloidea</taxon>
        <taxon>Heligmosomidae</taxon>
        <taxon>Heligmosomoides</taxon>
    </lineage>
</organism>
<accession>A0A183FZH7</accession>
<dbReference type="EMBL" id="UZAH01028235">
    <property type="protein sequence ID" value="VDO98698.1"/>
    <property type="molecule type" value="Genomic_DNA"/>
</dbReference>
<reference evidence="3" key="2">
    <citation type="submission" date="2019-09" db="UniProtKB">
        <authorList>
            <consortium name="WormBaseParasite"/>
        </authorList>
    </citation>
    <scope>IDENTIFICATION</scope>
</reference>
<dbReference type="OrthoDB" id="5874582at2759"/>
<name>A0A183FZH7_HELPZ</name>
<keyword evidence="2" id="KW-1185">Reference proteome</keyword>
<evidence type="ECO:0000313" key="3">
    <source>
        <dbReference type="WBParaSite" id="HPBE_0001416001-mRNA-1"/>
    </source>
</evidence>
<sequence>MAALSSPADHLSRSWMQRISATDPDAAFFFRAHRFAFVTSPVWSETRFGFVMSIPKREGFVNNFLMASEDSPEAVTVSSSIARFKIREVQDGDLLRVNIRFRASCAVRFSEPAASIEARNTLCQAVKMFLPANPDEAMQPMDVAKLLPEDEEWIVDRLGAFDNYIRDQRRSARLTGQLFNAAASALAAYSSREDDLSIHCVTAIITNLDSYPLRLRFQVFDMNSEAGWTKHRHVG</sequence>
<proteinExistence type="predicted"/>
<protein>
    <submittedName>
        <fullName evidence="3">Pyridox_oxase_2 domain-containing protein</fullName>
    </submittedName>
</protein>
<evidence type="ECO:0000313" key="2">
    <source>
        <dbReference type="Proteomes" id="UP000050761"/>
    </source>
</evidence>
<dbReference type="WBParaSite" id="HPBE_0001416001-mRNA-1">
    <property type="protein sequence ID" value="HPBE_0001416001-mRNA-1"/>
    <property type="gene ID" value="HPBE_0001416001"/>
</dbReference>
<reference evidence="1 2" key="1">
    <citation type="submission" date="2018-11" db="EMBL/GenBank/DDBJ databases">
        <authorList>
            <consortium name="Pathogen Informatics"/>
        </authorList>
    </citation>
    <scope>NUCLEOTIDE SEQUENCE [LARGE SCALE GENOMIC DNA]</scope>
</reference>
<accession>A0A3P8DDU3</accession>
<gene>
    <name evidence="1" type="ORF">HPBE_LOCUS14161</name>
</gene>
<dbReference type="AlphaFoldDB" id="A0A183FZH7"/>
<dbReference type="Proteomes" id="UP000050761">
    <property type="component" value="Unassembled WGS sequence"/>
</dbReference>
<evidence type="ECO:0000313" key="1">
    <source>
        <dbReference type="EMBL" id="VDO98698.1"/>
    </source>
</evidence>